<proteinExistence type="predicted"/>
<dbReference type="EMBL" id="PYSW02000002">
    <property type="protein sequence ID" value="KAG2393664.1"/>
    <property type="molecule type" value="Genomic_DNA"/>
</dbReference>
<feature type="region of interest" description="Disordered" evidence="1">
    <location>
        <begin position="179"/>
        <end position="273"/>
    </location>
</feature>
<feature type="compositionally biased region" description="Low complexity" evidence="1">
    <location>
        <begin position="216"/>
        <end position="245"/>
    </location>
</feature>
<comment type="caution">
    <text evidence="2">The sequence shown here is derived from an EMBL/GenBank/DDBJ whole genome shotgun (WGS) entry which is preliminary data.</text>
</comment>
<evidence type="ECO:0000256" key="1">
    <source>
        <dbReference type="SAM" id="MobiDB-lite"/>
    </source>
</evidence>
<protein>
    <submittedName>
        <fullName evidence="2">Uncharacterized protein</fullName>
    </submittedName>
</protein>
<evidence type="ECO:0000313" key="3">
    <source>
        <dbReference type="Proteomes" id="UP000816034"/>
    </source>
</evidence>
<dbReference type="GeneID" id="68099649"/>
<feature type="region of interest" description="Disordered" evidence="1">
    <location>
        <begin position="95"/>
        <end position="157"/>
    </location>
</feature>
<feature type="compositionally biased region" description="Polar residues" evidence="1">
    <location>
        <begin position="10"/>
        <end position="34"/>
    </location>
</feature>
<dbReference type="AlphaFoldDB" id="A0AA88H500"/>
<evidence type="ECO:0000313" key="2">
    <source>
        <dbReference type="EMBL" id="KAG2393664.1"/>
    </source>
</evidence>
<feature type="compositionally biased region" description="Acidic residues" evidence="1">
    <location>
        <begin position="205"/>
        <end position="215"/>
    </location>
</feature>
<reference evidence="2 3" key="1">
    <citation type="journal article" date="2018" name="BMC Genomics">
        <title>The genome of Naegleria lovaniensis, the basis for a comparative approach to unravel pathogenicity factors of the human pathogenic amoeba N. fowleri.</title>
        <authorList>
            <person name="Liechti N."/>
            <person name="Schurch N."/>
            <person name="Bruggmann R."/>
            <person name="Wittwer M."/>
        </authorList>
    </citation>
    <scope>NUCLEOTIDE SEQUENCE [LARGE SCALE GENOMIC DNA]</scope>
    <source>
        <strain evidence="2 3">ATCC 30569</strain>
    </source>
</reference>
<feature type="compositionally biased region" description="Polar residues" evidence="1">
    <location>
        <begin position="256"/>
        <end position="273"/>
    </location>
</feature>
<accession>A0AA88H500</accession>
<dbReference type="RefSeq" id="XP_044555558.1">
    <property type="nucleotide sequence ID" value="XM_044697139.1"/>
</dbReference>
<organism evidence="2 3">
    <name type="scientific">Naegleria lovaniensis</name>
    <name type="common">Amoeba</name>
    <dbReference type="NCBI Taxonomy" id="51637"/>
    <lineage>
        <taxon>Eukaryota</taxon>
        <taxon>Discoba</taxon>
        <taxon>Heterolobosea</taxon>
        <taxon>Tetramitia</taxon>
        <taxon>Eutetramitia</taxon>
        <taxon>Vahlkampfiidae</taxon>
        <taxon>Naegleria</taxon>
    </lineage>
</organism>
<feature type="region of interest" description="Disordered" evidence="1">
    <location>
        <begin position="1"/>
        <end position="37"/>
    </location>
</feature>
<gene>
    <name evidence="2" type="ORF">C9374_007195</name>
</gene>
<feature type="compositionally biased region" description="Polar residues" evidence="1">
    <location>
        <begin position="123"/>
        <end position="133"/>
    </location>
</feature>
<feature type="compositionally biased region" description="Polar residues" evidence="1">
    <location>
        <begin position="186"/>
        <end position="197"/>
    </location>
</feature>
<keyword evidence="3" id="KW-1185">Reference proteome</keyword>
<name>A0AA88H500_NAELO</name>
<dbReference type="Proteomes" id="UP000816034">
    <property type="component" value="Unassembled WGS sequence"/>
</dbReference>
<sequence length="273" mass="30249">MPFGFHLPSPKSQTRPPSQQISEEGARSSCSIDSVHTKSENHEIIFDTSKLGQIIKTPLTLPNQQQPNNIIVNGQQPLENNISQEPAKQQLQMPLNTPKKDNLPTLSKTPQLIPSSLGKRKQSLNTGKSQVILNNFLPEDDKDDKRTGTPSGKMQKLILDQEEEYNILKPNKYEDYLEQKRKRTQSSDNNEKMLSTPSSSTNSLDNEDDNDDDDLLASVSKVAASTPISQTSSLSSKTPSSTKSPGIIFNIPKKIGNNSSALSNQPQQQEQNR</sequence>
<feature type="compositionally biased region" description="Polar residues" evidence="1">
    <location>
        <begin position="104"/>
        <end position="114"/>
    </location>
</feature>